<keyword evidence="3" id="KW-0378">Hydrolase</keyword>
<keyword evidence="3" id="KW-0540">Nuclease</keyword>
<dbReference type="InterPro" id="IPR036691">
    <property type="entry name" value="Endo/exonu/phosph_ase_sf"/>
</dbReference>
<protein>
    <submittedName>
        <fullName evidence="3">Endonuclease/exonuclease/phosphatase family protein</fullName>
    </submittedName>
</protein>
<organism evidence="3 4">
    <name type="scientific">Paracoccus panacisoli</name>
    <dbReference type="NCBI Taxonomy" id="1510163"/>
    <lineage>
        <taxon>Bacteria</taxon>
        <taxon>Pseudomonadati</taxon>
        <taxon>Pseudomonadota</taxon>
        <taxon>Alphaproteobacteria</taxon>
        <taxon>Rhodobacterales</taxon>
        <taxon>Paracoccaceae</taxon>
        <taxon>Paracoccus</taxon>
    </lineage>
</organism>
<proteinExistence type="predicted"/>
<dbReference type="InterPro" id="IPR005135">
    <property type="entry name" value="Endo/exonuclease/phosphatase"/>
</dbReference>
<evidence type="ECO:0000259" key="2">
    <source>
        <dbReference type="Pfam" id="PF03372"/>
    </source>
</evidence>
<name>A0ABV6T1B6_9RHOB</name>
<gene>
    <name evidence="3" type="ORF">ACFHYO_02890</name>
</gene>
<sequence length="300" mass="31202">MVRDPAVRRGWLAGLALGLALALLAATYAGPLHPLGDSLAVGRPLLAGVLLAVGLALRGRAGWIVAGAGALALAPMLWAARPLPVPDAPPALVVYQKNLRFTLADPAPIAADIRASGADVALLQEVSDRNLHVAAALADAYPHQAVCAPHPVGAVAVLSRWPFEGGEVCDVAPGMVAARILSPAGPVTVVSLHLHWPWPFGLRGHLERILPRLAELPRPVIVGGDFNAVPGSQTVRRVAEATGTRRAGPLRPSFYLKGLLPITIDHVLVPEGAAAATAMRPLLGSDHRGQRAVVQLQQGL</sequence>
<keyword evidence="3" id="KW-0255">Endonuclease</keyword>
<feature type="transmembrane region" description="Helical" evidence="1">
    <location>
        <begin position="62"/>
        <end position="80"/>
    </location>
</feature>
<dbReference type="EMBL" id="JBHMQU010000011">
    <property type="protein sequence ID" value="MFC0811059.1"/>
    <property type="molecule type" value="Genomic_DNA"/>
</dbReference>
<feature type="domain" description="Endonuclease/exonuclease/phosphatase" evidence="2">
    <location>
        <begin position="98"/>
        <end position="287"/>
    </location>
</feature>
<dbReference type="Proteomes" id="UP001589920">
    <property type="component" value="Unassembled WGS sequence"/>
</dbReference>
<keyword evidence="4" id="KW-1185">Reference proteome</keyword>
<evidence type="ECO:0000313" key="3">
    <source>
        <dbReference type="EMBL" id="MFC0811059.1"/>
    </source>
</evidence>
<evidence type="ECO:0000256" key="1">
    <source>
        <dbReference type="SAM" id="Phobius"/>
    </source>
</evidence>
<evidence type="ECO:0000313" key="4">
    <source>
        <dbReference type="Proteomes" id="UP001589920"/>
    </source>
</evidence>
<keyword evidence="1" id="KW-1133">Transmembrane helix</keyword>
<dbReference type="GO" id="GO:0004519">
    <property type="term" value="F:endonuclease activity"/>
    <property type="evidence" value="ECO:0007669"/>
    <property type="project" value="UniProtKB-KW"/>
</dbReference>
<feature type="transmembrane region" description="Helical" evidence="1">
    <location>
        <begin position="39"/>
        <end position="57"/>
    </location>
</feature>
<dbReference type="RefSeq" id="WP_394318237.1">
    <property type="nucleotide sequence ID" value="NZ_JBHMQU010000011.1"/>
</dbReference>
<accession>A0ABV6T1B6</accession>
<dbReference type="SUPFAM" id="SSF56219">
    <property type="entry name" value="DNase I-like"/>
    <property type="match status" value="1"/>
</dbReference>
<dbReference type="PROSITE" id="PS51318">
    <property type="entry name" value="TAT"/>
    <property type="match status" value="1"/>
</dbReference>
<keyword evidence="1" id="KW-0472">Membrane</keyword>
<reference evidence="3 4" key="1">
    <citation type="submission" date="2024-09" db="EMBL/GenBank/DDBJ databases">
        <authorList>
            <person name="Sun Q."/>
            <person name="Mori K."/>
        </authorList>
    </citation>
    <scope>NUCLEOTIDE SEQUENCE [LARGE SCALE GENOMIC DNA]</scope>
    <source>
        <strain evidence="3 4">KCTC 42086</strain>
    </source>
</reference>
<dbReference type="InterPro" id="IPR006311">
    <property type="entry name" value="TAT_signal"/>
</dbReference>
<dbReference type="Gene3D" id="3.60.10.10">
    <property type="entry name" value="Endonuclease/exonuclease/phosphatase"/>
    <property type="match status" value="1"/>
</dbReference>
<comment type="caution">
    <text evidence="3">The sequence shown here is derived from an EMBL/GenBank/DDBJ whole genome shotgun (WGS) entry which is preliminary data.</text>
</comment>
<dbReference type="Pfam" id="PF03372">
    <property type="entry name" value="Exo_endo_phos"/>
    <property type="match status" value="1"/>
</dbReference>
<keyword evidence="1" id="KW-0812">Transmembrane</keyword>